<dbReference type="HOGENOM" id="CLU_3385343_0_0_1"/>
<accession>T1K769</accession>
<protein>
    <submittedName>
        <fullName evidence="1">Uncharacterized protein</fullName>
    </submittedName>
</protein>
<reference evidence="2" key="1">
    <citation type="submission" date="2011-08" db="EMBL/GenBank/DDBJ databases">
        <authorList>
            <person name="Rombauts S."/>
        </authorList>
    </citation>
    <scope>NUCLEOTIDE SEQUENCE</scope>
    <source>
        <strain evidence="2">London</strain>
    </source>
</reference>
<evidence type="ECO:0000313" key="1">
    <source>
        <dbReference type="EnsemblMetazoa" id="tetur06g03160.1"/>
    </source>
</evidence>
<dbReference type="AlphaFoldDB" id="T1K769"/>
<sequence length="33" mass="3788">MKHTIEGPFGSDLINLINEYNLDLVNFRLGCNH</sequence>
<dbReference type="Proteomes" id="UP000015104">
    <property type="component" value="Unassembled WGS sequence"/>
</dbReference>
<evidence type="ECO:0000313" key="2">
    <source>
        <dbReference type="Proteomes" id="UP000015104"/>
    </source>
</evidence>
<dbReference type="EnsemblMetazoa" id="tetur06g03160.1">
    <property type="protein sequence ID" value="tetur06g03160.1"/>
    <property type="gene ID" value="tetur06g03160"/>
</dbReference>
<reference evidence="1" key="2">
    <citation type="submission" date="2015-06" db="UniProtKB">
        <authorList>
            <consortium name="EnsemblMetazoa"/>
        </authorList>
    </citation>
    <scope>IDENTIFICATION</scope>
</reference>
<keyword evidence="2" id="KW-1185">Reference proteome</keyword>
<proteinExistence type="predicted"/>
<dbReference type="EMBL" id="CAEY01001799">
    <property type="status" value="NOT_ANNOTATED_CDS"/>
    <property type="molecule type" value="Genomic_DNA"/>
</dbReference>
<organism evidence="1 2">
    <name type="scientific">Tetranychus urticae</name>
    <name type="common">Two-spotted spider mite</name>
    <dbReference type="NCBI Taxonomy" id="32264"/>
    <lineage>
        <taxon>Eukaryota</taxon>
        <taxon>Metazoa</taxon>
        <taxon>Ecdysozoa</taxon>
        <taxon>Arthropoda</taxon>
        <taxon>Chelicerata</taxon>
        <taxon>Arachnida</taxon>
        <taxon>Acari</taxon>
        <taxon>Acariformes</taxon>
        <taxon>Trombidiformes</taxon>
        <taxon>Prostigmata</taxon>
        <taxon>Eleutherengona</taxon>
        <taxon>Raphignathae</taxon>
        <taxon>Tetranychoidea</taxon>
        <taxon>Tetranychidae</taxon>
        <taxon>Tetranychus</taxon>
    </lineage>
</organism>
<name>T1K769_TETUR</name>